<dbReference type="RefSeq" id="XP_007320624.1">
    <property type="nucleotide sequence ID" value="XM_007320562.1"/>
</dbReference>
<dbReference type="HOGENOM" id="CLU_3074505_0_0_1"/>
<dbReference type="Proteomes" id="UP000008064">
    <property type="component" value="Unassembled WGS sequence"/>
</dbReference>
<sequence length="60" mass="6867">MKIKSSLRALSETLEYLLGAPRISPTDGGMIKNRLGEDKGVIYVEDDFLDQINWRRRSRG</sequence>
<gene>
    <name evidence="1" type="ORF">SERLADRAFT_394732</name>
</gene>
<organism>
    <name type="scientific">Serpula lacrymans var. lacrymans (strain S7.9)</name>
    <name type="common">Dry rot fungus</name>
    <dbReference type="NCBI Taxonomy" id="578457"/>
    <lineage>
        <taxon>Eukaryota</taxon>
        <taxon>Fungi</taxon>
        <taxon>Dikarya</taxon>
        <taxon>Basidiomycota</taxon>
        <taxon>Agaricomycotina</taxon>
        <taxon>Agaricomycetes</taxon>
        <taxon>Agaricomycetidae</taxon>
        <taxon>Boletales</taxon>
        <taxon>Coniophorineae</taxon>
        <taxon>Serpulaceae</taxon>
        <taxon>Serpula</taxon>
    </lineage>
</organism>
<protein>
    <submittedName>
        <fullName evidence="1">Uncharacterized protein</fullName>
    </submittedName>
</protein>
<dbReference type="AlphaFoldDB" id="F8P3I7"/>
<dbReference type="KEGG" id="sla:SERLADRAFT_394732"/>
<reference evidence="1" key="1">
    <citation type="submission" date="2011-04" db="EMBL/GenBank/DDBJ databases">
        <title>Evolution of plant cell wall degrading machinery underlies the functional diversity of forest fungi.</title>
        <authorList>
            <consortium name="US DOE Joint Genome Institute (JGI-PGF)"/>
            <person name="Eastwood D.C."/>
            <person name="Floudas D."/>
            <person name="Binder M."/>
            <person name="Majcherczyk A."/>
            <person name="Schneider P."/>
            <person name="Aerts A."/>
            <person name="Asiegbu F.O."/>
            <person name="Baker S.E."/>
            <person name="Barry K."/>
            <person name="Bendiksby M."/>
            <person name="Blumentritt M."/>
            <person name="Coutinho P.M."/>
            <person name="Cullen D."/>
            <person name="Cullen D."/>
            <person name="Gathman A."/>
            <person name="Goodell B."/>
            <person name="Henrissat B."/>
            <person name="Ihrmark K."/>
            <person name="Kauserud H."/>
            <person name="Kohler A."/>
            <person name="LaButti K."/>
            <person name="Lapidus A."/>
            <person name="Lavin J.L."/>
            <person name="Lee Y.-H."/>
            <person name="Lindquist E."/>
            <person name="Lilly W."/>
            <person name="Lucas S."/>
            <person name="Morin E."/>
            <person name="Murat C."/>
            <person name="Oguiza J.A."/>
            <person name="Park J."/>
            <person name="Pisabarro A.G."/>
            <person name="Riley R."/>
            <person name="Rosling A."/>
            <person name="Salamov A."/>
            <person name="Schmidt O."/>
            <person name="Schmutz J."/>
            <person name="Skrede I."/>
            <person name="Stenlid J."/>
            <person name="Wiebenga A."/>
            <person name="Xie X."/>
            <person name="Kues U."/>
            <person name="Hibbett D.S."/>
            <person name="Hoffmeister D."/>
            <person name="Hogberg N."/>
            <person name="Martin F."/>
            <person name="Grigoriev I.V."/>
            <person name="Watkinson S.C."/>
        </authorList>
    </citation>
    <scope>NUCLEOTIDE SEQUENCE</scope>
    <source>
        <strain evidence="1">S7.9</strain>
    </source>
</reference>
<accession>F8P3I7</accession>
<feature type="non-terminal residue" evidence="1">
    <location>
        <position position="60"/>
    </location>
</feature>
<proteinExistence type="predicted"/>
<name>F8P3I7_SERL9</name>
<dbReference type="GeneID" id="18811695"/>
<evidence type="ECO:0000313" key="1">
    <source>
        <dbReference type="EMBL" id="EGO22086.1"/>
    </source>
</evidence>
<dbReference type="EMBL" id="GL945437">
    <property type="protein sequence ID" value="EGO22086.1"/>
    <property type="molecule type" value="Genomic_DNA"/>
</dbReference>